<dbReference type="EC" id="2.7.1.26" evidence="4"/>
<evidence type="ECO:0000256" key="5">
    <source>
        <dbReference type="ARBA" id="ARBA00012393"/>
    </source>
</evidence>
<dbReference type="GO" id="GO:0008531">
    <property type="term" value="F:riboflavin kinase activity"/>
    <property type="evidence" value="ECO:0007669"/>
    <property type="project" value="UniProtKB-EC"/>
</dbReference>
<keyword evidence="15" id="KW-0511">Multifunctional enzyme</keyword>
<sequence length="319" mass="35359">MKIVRGLRNLTEKIKSPVVALGNFDGVHVGHQEIFKVACKRASEIDGTPVVYTFDPHPLKILAPEQNLTLLTTFKKKMELISVCGIETTVCADFTRNFAKIHPRDFALKLKESFDMDSIVIGHDYSFGKGKVGGVDYLKKMGDELGFSVYVVNAVMVDGKRVSSTLVRSLVGDGHVKQVQKLLNRYYSIAGKVVSGYQRGKAIGFPTANLETPYELIPEVGVYAAMARIGGASDYCKGVVNVGYNPTFNRDDFIVEIHMLDLDHDIYGQEIEIFFVDRLRNEVAFSSVETLRQQIEKDVETAKGVLSGIVEVENMPAGR</sequence>
<keyword evidence="7" id="KW-0285">Flavoprotein</keyword>
<evidence type="ECO:0000256" key="7">
    <source>
        <dbReference type="ARBA" id="ARBA00022630"/>
    </source>
</evidence>
<comment type="pathway">
    <text evidence="1">Cofactor biosynthesis; FAD biosynthesis; FAD from FMN: step 1/1.</text>
</comment>
<dbReference type="SUPFAM" id="SSF82114">
    <property type="entry name" value="Riboflavin kinase-like"/>
    <property type="match status" value="1"/>
</dbReference>
<dbReference type="UniPathway" id="UPA00277">
    <property type="reaction ID" value="UER00407"/>
</dbReference>
<dbReference type="Pfam" id="PF06574">
    <property type="entry name" value="FAD_syn"/>
    <property type="match status" value="1"/>
</dbReference>
<evidence type="ECO:0000256" key="14">
    <source>
        <dbReference type="ARBA" id="ARBA00022840"/>
    </source>
</evidence>
<dbReference type="InterPro" id="IPR002606">
    <property type="entry name" value="Riboflavin_kinase_bac"/>
</dbReference>
<dbReference type="GO" id="GO:0009398">
    <property type="term" value="P:FMN biosynthetic process"/>
    <property type="evidence" value="ECO:0007669"/>
    <property type="project" value="UniProtKB-UniPathway"/>
</dbReference>
<evidence type="ECO:0000256" key="10">
    <source>
        <dbReference type="ARBA" id="ARBA00022695"/>
    </source>
</evidence>
<dbReference type="PIRSF" id="PIRSF004491">
    <property type="entry name" value="FAD_Synth"/>
    <property type="match status" value="1"/>
</dbReference>
<dbReference type="GO" id="GO:0006747">
    <property type="term" value="P:FAD biosynthetic process"/>
    <property type="evidence" value="ECO:0007669"/>
    <property type="project" value="UniProtKB-UniPathway"/>
</dbReference>
<keyword evidence="12 17" id="KW-0418">Kinase</keyword>
<dbReference type="PANTHER" id="PTHR22749">
    <property type="entry name" value="RIBOFLAVIN KINASE/FMN ADENYLYLTRANSFERASE"/>
    <property type="match status" value="1"/>
</dbReference>
<dbReference type="InterPro" id="IPR015865">
    <property type="entry name" value="Riboflavin_kinase_bac/euk"/>
</dbReference>
<comment type="pathway">
    <text evidence="2">Cofactor biosynthesis; FMN biosynthesis; FMN from riboflavin (ATP route): step 1/1.</text>
</comment>
<reference evidence="17" key="1">
    <citation type="submission" date="2018-06" db="EMBL/GenBank/DDBJ databases">
        <authorList>
            <person name="Zhirakovskaya E."/>
        </authorList>
    </citation>
    <scope>NUCLEOTIDE SEQUENCE</scope>
</reference>
<comment type="similarity">
    <text evidence="3">Belongs to the RibF family.</text>
</comment>
<evidence type="ECO:0000256" key="3">
    <source>
        <dbReference type="ARBA" id="ARBA00010214"/>
    </source>
</evidence>
<keyword evidence="8" id="KW-0288">FMN</keyword>
<dbReference type="GO" id="GO:0005524">
    <property type="term" value="F:ATP binding"/>
    <property type="evidence" value="ECO:0007669"/>
    <property type="project" value="UniProtKB-KW"/>
</dbReference>
<evidence type="ECO:0000256" key="6">
    <source>
        <dbReference type="ARBA" id="ARBA00018483"/>
    </source>
</evidence>
<evidence type="ECO:0000313" key="17">
    <source>
        <dbReference type="EMBL" id="VAX16699.1"/>
    </source>
</evidence>
<feature type="domain" description="Riboflavin kinase" evidence="16">
    <location>
        <begin position="182"/>
        <end position="307"/>
    </location>
</feature>
<evidence type="ECO:0000256" key="11">
    <source>
        <dbReference type="ARBA" id="ARBA00022741"/>
    </source>
</evidence>
<dbReference type="SUPFAM" id="SSF52374">
    <property type="entry name" value="Nucleotidylyl transferase"/>
    <property type="match status" value="1"/>
</dbReference>
<evidence type="ECO:0000256" key="2">
    <source>
        <dbReference type="ARBA" id="ARBA00005201"/>
    </source>
</evidence>
<organism evidence="17">
    <name type="scientific">hydrothermal vent metagenome</name>
    <dbReference type="NCBI Taxonomy" id="652676"/>
    <lineage>
        <taxon>unclassified sequences</taxon>
        <taxon>metagenomes</taxon>
        <taxon>ecological metagenomes</taxon>
    </lineage>
</organism>
<dbReference type="EC" id="2.7.7.2" evidence="5"/>
<keyword evidence="13" id="KW-0274">FAD</keyword>
<dbReference type="Gene3D" id="2.40.30.30">
    <property type="entry name" value="Riboflavin kinase-like"/>
    <property type="match status" value="1"/>
</dbReference>
<dbReference type="FunFam" id="3.40.50.620:FF:000021">
    <property type="entry name" value="Riboflavin biosynthesis protein"/>
    <property type="match status" value="1"/>
</dbReference>
<evidence type="ECO:0000256" key="12">
    <source>
        <dbReference type="ARBA" id="ARBA00022777"/>
    </source>
</evidence>
<name>A0A3B1BF07_9ZZZZ</name>
<accession>A0A3B1BF07</accession>
<evidence type="ECO:0000259" key="16">
    <source>
        <dbReference type="SMART" id="SM00904"/>
    </source>
</evidence>
<keyword evidence="14" id="KW-0067">ATP-binding</keyword>
<keyword evidence="11" id="KW-0547">Nucleotide-binding</keyword>
<dbReference type="CDD" id="cd02064">
    <property type="entry name" value="FAD_synthetase_N"/>
    <property type="match status" value="1"/>
</dbReference>
<dbReference type="PANTHER" id="PTHR22749:SF6">
    <property type="entry name" value="RIBOFLAVIN KINASE"/>
    <property type="match status" value="1"/>
</dbReference>
<dbReference type="NCBIfam" id="NF004160">
    <property type="entry name" value="PRK05627.1-3"/>
    <property type="match status" value="1"/>
</dbReference>
<dbReference type="NCBIfam" id="TIGR00083">
    <property type="entry name" value="ribF"/>
    <property type="match status" value="1"/>
</dbReference>
<dbReference type="Gene3D" id="3.40.50.620">
    <property type="entry name" value="HUPs"/>
    <property type="match status" value="1"/>
</dbReference>
<dbReference type="InterPro" id="IPR015864">
    <property type="entry name" value="FAD_synthase"/>
</dbReference>
<proteinExistence type="inferred from homology"/>
<dbReference type="InterPro" id="IPR014729">
    <property type="entry name" value="Rossmann-like_a/b/a_fold"/>
</dbReference>
<dbReference type="Pfam" id="PF01687">
    <property type="entry name" value="Flavokinase"/>
    <property type="match status" value="1"/>
</dbReference>
<dbReference type="AlphaFoldDB" id="A0A3B1BF07"/>
<gene>
    <name evidence="17" type="ORF">MNBD_NITROSPINAE01-523</name>
</gene>
<dbReference type="UniPathway" id="UPA00276">
    <property type="reaction ID" value="UER00406"/>
</dbReference>
<evidence type="ECO:0000256" key="4">
    <source>
        <dbReference type="ARBA" id="ARBA00012105"/>
    </source>
</evidence>
<dbReference type="SMART" id="SM00904">
    <property type="entry name" value="Flavokinase"/>
    <property type="match status" value="1"/>
</dbReference>
<dbReference type="GO" id="GO:0003919">
    <property type="term" value="F:FMN adenylyltransferase activity"/>
    <property type="evidence" value="ECO:0007669"/>
    <property type="project" value="UniProtKB-EC"/>
</dbReference>
<evidence type="ECO:0000256" key="13">
    <source>
        <dbReference type="ARBA" id="ARBA00022827"/>
    </source>
</evidence>
<keyword evidence="10 17" id="KW-0548">Nucleotidyltransferase</keyword>
<dbReference type="InterPro" id="IPR023465">
    <property type="entry name" value="Riboflavin_kinase_dom_sf"/>
</dbReference>
<dbReference type="InterPro" id="IPR023468">
    <property type="entry name" value="Riboflavin_kinase"/>
</dbReference>
<evidence type="ECO:0000256" key="15">
    <source>
        <dbReference type="ARBA" id="ARBA00023268"/>
    </source>
</evidence>
<dbReference type="GO" id="GO:0009231">
    <property type="term" value="P:riboflavin biosynthetic process"/>
    <property type="evidence" value="ECO:0007669"/>
    <property type="project" value="InterPro"/>
</dbReference>
<evidence type="ECO:0000256" key="1">
    <source>
        <dbReference type="ARBA" id="ARBA00004726"/>
    </source>
</evidence>
<protein>
    <recommendedName>
        <fullName evidence="6">Bifunctional riboflavin kinase/FMN adenylyltransferase</fullName>
        <ecNumber evidence="4">2.7.1.26</ecNumber>
        <ecNumber evidence="5">2.7.7.2</ecNumber>
    </recommendedName>
</protein>
<dbReference type="NCBIfam" id="NF004162">
    <property type="entry name" value="PRK05627.1-5"/>
    <property type="match status" value="1"/>
</dbReference>
<evidence type="ECO:0000256" key="9">
    <source>
        <dbReference type="ARBA" id="ARBA00022679"/>
    </source>
</evidence>
<evidence type="ECO:0000256" key="8">
    <source>
        <dbReference type="ARBA" id="ARBA00022643"/>
    </source>
</evidence>
<keyword evidence="9 17" id="KW-0808">Transferase</keyword>
<dbReference type="EMBL" id="UOGC01000036">
    <property type="protein sequence ID" value="VAX16699.1"/>
    <property type="molecule type" value="Genomic_DNA"/>
</dbReference>